<reference evidence="3 4" key="1">
    <citation type="submission" date="2015-02" db="EMBL/GenBank/DDBJ databases">
        <authorList>
            <person name="Slaby B."/>
            <person name="Hentschel U."/>
        </authorList>
    </citation>
    <scope>NUCLEOTIDE SEQUENCE [LARGE SCALE GENOMIC DNA]</scope>
    <source>
        <strain evidence="3">15L</strain>
    </source>
</reference>
<evidence type="ECO:0000313" key="4">
    <source>
        <dbReference type="Proteomes" id="UP000035037"/>
    </source>
</evidence>
<dbReference type="AlphaFoldDB" id="A0A0G8AQZ0"/>
<feature type="compositionally biased region" description="Polar residues" evidence="1">
    <location>
        <begin position="1"/>
        <end position="12"/>
    </location>
</feature>
<gene>
    <name evidence="3" type="ORF">TQ37_10300</name>
</gene>
<name>A0A0G8AQZ0_9SYNE</name>
<feature type="region of interest" description="Disordered" evidence="1">
    <location>
        <begin position="1"/>
        <end position="20"/>
    </location>
</feature>
<feature type="transmembrane region" description="Helical" evidence="2">
    <location>
        <begin position="34"/>
        <end position="55"/>
    </location>
</feature>
<organism evidence="3 4">
    <name type="scientific">Candidatus Synechococcus spongiarum 15L</name>
    <dbReference type="NCBI Taxonomy" id="1608419"/>
    <lineage>
        <taxon>Bacteria</taxon>
        <taxon>Bacillati</taxon>
        <taxon>Cyanobacteriota</taxon>
        <taxon>Cyanophyceae</taxon>
        <taxon>Synechococcales</taxon>
        <taxon>Synechococcaceae</taxon>
        <taxon>Synechococcus</taxon>
    </lineage>
</organism>
<accession>A0A0G8AQZ0</accession>
<evidence type="ECO:0000313" key="3">
    <source>
        <dbReference type="EMBL" id="KKZ09996.1"/>
    </source>
</evidence>
<keyword evidence="2" id="KW-1133">Transmembrane helix</keyword>
<dbReference type="EMBL" id="JYFQ01000221">
    <property type="protein sequence ID" value="KKZ09996.1"/>
    <property type="molecule type" value="Genomic_DNA"/>
</dbReference>
<protein>
    <submittedName>
        <fullName evidence="3">Uncharacterized protein</fullName>
    </submittedName>
</protein>
<reference evidence="3 4" key="2">
    <citation type="submission" date="2015-05" db="EMBL/GenBank/DDBJ databases">
        <title>Lifestyle Evolution in Cyanobacterial Symbionts of Sponges.</title>
        <authorList>
            <person name="Burgsdorf I."/>
            <person name="Slaby B.M."/>
            <person name="Handley K.M."/>
            <person name="Haber M."/>
            <person name="Blom J."/>
            <person name="Marshall C.W."/>
            <person name="Gilbert J.A."/>
            <person name="Hentschel U."/>
            <person name="Steindler L."/>
        </authorList>
    </citation>
    <scope>NUCLEOTIDE SEQUENCE [LARGE SCALE GENOMIC DNA]</scope>
    <source>
        <strain evidence="3">15L</strain>
    </source>
</reference>
<comment type="caution">
    <text evidence="3">The sequence shown here is derived from an EMBL/GenBank/DDBJ whole genome shotgun (WGS) entry which is preliminary data.</text>
</comment>
<dbReference type="Proteomes" id="UP000035037">
    <property type="component" value="Unassembled WGS sequence"/>
</dbReference>
<sequence>MNHGAVTSSPPITKSEDQDSPARIPWWRQWLEPVVAGAIISALVIALVSVGVAGFQSLKGDIRDVETRLSDEIIATETRLTEKIEAVKMDVTATEARLSKAIAASEARQRQDLQDFKAEVKADNRALNEKLDRILERLPTPEA</sequence>
<proteinExistence type="predicted"/>
<dbReference type="PATRIC" id="fig|1608419.3.peg.1396"/>
<evidence type="ECO:0000256" key="2">
    <source>
        <dbReference type="SAM" id="Phobius"/>
    </source>
</evidence>
<keyword evidence="2" id="KW-0472">Membrane</keyword>
<evidence type="ECO:0000256" key="1">
    <source>
        <dbReference type="SAM" id="MobiDB-lite"/>
    </source>
</evidence>
<keyword evidence="2" id="KW-0812">Transmembrane</keyword>